<dbReference type="InterPro" id="IPR002509">
    <property type="entry name" value="NODB_dom"/>
</dbReference>
<dbReference type="Gene3D" id="3.20.20.370">
    <property type="entry name" value="Glycoside hydrolase/deacetylase"/>
    <property type="match status" value="1"/>
</dbReference>
<feature type="domain" description="NodB homology" evidence="5">
    <location>
        <begin position="248"/>
        <end position="422"/>
    </location>
</feature>
<dbReference type="EMBL" id="CP082781">
    <property type="protein sequence ID" value="UGS25443.1"/>
    <property type="molecule type" value="Genomic_DNA"/>
</dbReference>
<name>A0ABY3RNE0_9MICO</name>
<dbReference type="PANTHER" id="PTHR10587:SF133">
    <property type="entry name" value="CHITIN DEACETYLASE 1-RELATED"/>
    <property type="match status" value="1"/>
</dbReference>
<feature type="chain" id="PRO_5047350549" evidence="4">
    <location>
        <begin position="28"/>
        <end position="456"/>
    </location>
</feature>
<dbReference type="PROSITE" id="PS51677">
    <property type="entry name" value="NODB"/>
    <property type="match status" value="1"/>
</dbReference>
<feature type="compositionally biased region" description="Low complexity" evidence="3">
    <location>
        <begin position="46"/>
        <end position="55"/>
    </location>
</feature>
<gene>
    <name evidence="6" type="ORF">K8F61_12230</name>
</gene>
<evidence type="ECO:0000313" key="6">
    <source>
        <dbReference type="EMBL" id="UGS25443.1"/>
    </source>
</evidence>
<keyword evidence="4" id="KW-0732">Signal</keyword>
<dbReference type="Pfam" id="PF01522">
    <property type="entry name" value="Polysacc_deac_1"/>
    <property type="match status" value="1"/>
</dbReference>
<evidence type="ECO:0000259" key="5">
    <source>
        <dbReference type="PROSITE" id="PS51677"/>
    </source>
</evidence>
<evidence type="ECO:0000256" key="1">
    <source>
        <dbReference type="ARBA" id="ARBA00022723"/>
    </source>
</evidence>
<protein>
    <submittedName>
        <fullName evidence="6">Polysaccharide deacetylase family protein</fullName>
    </submittedName>
</protein>
<keyword evidence="7" id="KW-1185">Reference proteome</keyword>
<sequence length="456" mass="47026">MRRALGGGALVAVLLVTALVGCAPVAAGSGPVPSSQGAPPTPAPSPTATAAPSGTQPREVAYASAELGFQGRWIVLDGAEEFNRRVDGFVRAQIEADHPGFAARLPDAGGIAAGELAEATLRIDGTVVQDRGTVLGVRLSARREDGVAWRTVFANTRGGTWEGRDLLTEEARDALTERVGAAALDGLSFDRDGGIVFGEGSAAGLSADEARAMLTDAGREVQAAAQGTAPFAGPEDGAAPHVPCTLIACVALTYDDGPDPVTTPQLLDLLDAARVPATFFVEGRDAAAHPGIVRRAAAAGHAIENHTWDHADLALIPAEAVREQLSATDEAVVAAGVPAPTSVRAPYGSEGGAAREAAGKPLIFWSVDSFDWESLDPAVFVPRVLDRIEPGGVVLMHDVHPSTIAGQQELIDTLRERGYTFVTVPQLFAGIDLVAGEEYACLGEGTGDTGRSCVMP</sequence>
<reference evidence="6 7" key="1">
    <citation type="submission" date="2023-01" db="EMBL/GenBank/DDBJ databases">
        <title>Characterization of estradiol degrading bacteria Microbacterium sp. MZT7 and reveal degrading genes through genome analysis.</title>
        <authorList>
            <person name="Hao P."/>
            <person name="Gao Y."/>
        </authorList>
    </citation>
    <scope>NUCLEOTIDE SEQUENCE [LARGE SCALE GENOMIC DNA]</scope>
    <source>
        <strain evidence="6 7">MZT7</strain>
    </source>
</reference>
<dbReference type="Proteomes" id="UP001199642">
    <property type="component" value="Chromosome"/>
</dbReference>
<evidence type="ECO:0000256" key="3">
    <source>
        <dbReference type="SAM" id="MobiDB-lite"/>
    </source>
</evidence>
<evidence type="ECO:0000256" key="4">
    <source>
        <dbReference type="SAM" id="SignalP"/>
    </source>
</evidence>
<dbReference type="PROSITE" id="PS51257">
    <property type="entry name" value="PROKAR_LIPOPROTEIN"/>
    <property type="match status" value="1"/>
</dbReference>
<dbReference type="RefSeq" id="WP_231819306.1">
    <property type="nucleotide sequence ID" value="NZ_CP082781.1"/>
</dbReference>
<dbReference type="InterPro" id="IPR011330">
    <property type="entry name" value="Glyco_hydro/deAcase_b/a-brl"/>
</dbReference>
<organism evidence="6 7">
    <name type="scientific">Microbacterium resistens</name>
    <dbReference type="NCBI Taxonomy" id="156977"/>
    <lineage>
        <taxon>Bacteria</taxon>
        <taxon>Bacillati</taxon>
        <taxon>Actinomycetota</taxon>
        <taxon>Actinomycetes</taxon>
        <taxon>Micrococcales</taxon>
        <taxon>Microbacteriaceae</taxon>
        <taxon>Microbacterium</taxon>
    </lineage>
</organism>
<dbReference type="CDD" id="cd10917">
    <property type="entry name" value="CE4_NodB_like_6s_7s"/>
    <property type="match status" value="1"/>
</dbReference>
<feature type="signal peptide" evidence="4">
    <location>
        <begin position="1"/>
        <end position="27"/>
    </location>
</feature>
<keyword evidence="1" id="KW-0479">Metal-binding</keyword>
<evidence type="ECO:0000313" key="7">
    <source>
        <dbReference type="Proteomes" id="UP001199642"/>
    </source>
</evidence>
<dbReference type="SUPFAM" id="SSF88713">
    <property type="entry name" value="Glycoside hydrolase/deacetylase"/>
    <property type="match status" value="1"/>
</dbReference>
<proteinExistence type="predicted"/>
<feature type="region of interest" description="Disordered" evidence="3">
    <location>
        <begin position="29"/>
        <end position="55"/>
    </location>
</feature>
<dbReference type="InterPro" id="IPR050248">
    <property type="entry name" value="Polysacc_deacetylase_ArnD"/>
</dbReference>
<keyword evidence="2" id="KW-0378">Hydrolase</keyword>
<accession>A0ABY3RNE0</accession>
<dbReference type="PANTHER" id="PTHR10587">
    <property type="entry name" value="GLYCOSYL TRANSFERASE-RELATED"/>
    <property type="match status" value="1"/>
</dbReference>
<evidence type="ECO:0000256" key="2">
    <source>
        <dbReference type="ARBA" id="ARBA00022801"/>
    </source>
</evidence>